<comment type="caution">
    <text evidence="1">The sequence shown here is derived from an EMBL/GenBank/DDBJ whole genome shotgun (WGS) entry which is preliminary data.</text>
</comment>
<proteinExistence type="predicted"/>
<gene>
    <name evidence="1" type="ORF">Golob_004677</name>
</gene>
<evidence type="ECO:0000313" key="2">
    <source>
        <dbReference type="Proteomes" id="UP000593572"/>
    </source>
</evidence>
<dbReference type="Proteomes" id="UP000593572">
    <property type="component" value="Unassembled WGS sequence"/>
</dbReference>
<evidence type="ECO:0000313" key="1">
    <source>
        <dbReference type="EMBL" id="MBA0571085.1"/>
    </source>
</evidence>
<name>A0A7J8N2E9_9ROSI</name>
<dbReference type="EMBL" id="JABEZX010000011">
    <property type="protein sequence ID" value="MBA0571085.1"/>
    <property type="molecule type" value="Genomic_DNA"/>
</dbReference>
<reference evidence="1 2" key="1">
    <citation type="journal article" date="2019" name="Genome Biol. Evol.">
        <title>Insights into the evolution of the New World diploid cottons (Gossypium, subgenus Houzingenia) based on genome sequencing.</title>
        <authorList>
            <person name="Grover C.E."/>
            <person name="Arick M.A. 2nd"/>
            <person name="Thrash A."/>
            <person name="Conover J.L."/>
            <person name="Sanders W.S."/>
            <person name="Peterson D.G."/>
            <person name="Frelichowski J.E."/>
            <person name="Scheffler J.A."/>
            <person name="Scheffler B.E."/>
            <person name="Wendel J.F."/>
        </authorList>
    </citation>
    <scope>NUCLEOTIDE SEQUENCE [LARGE SCALE GENOMIC DNA]</scope>
    <source>
        <strain evidence="1">157</strain>
        <tissue evidence="1">Leaf</tissue>
    </source>
</reference>
<accession>A0A7J8N2E9</accession>
<sequence>MSEYVSEMGVERIYFREMNMSKLHRRL</sequence>
<protein>
    <submittedName>
        <fullName evidence="1">Uncharacterized protein</fullName>
    </submittedName>
</protein>
<dbReference type="AlphaFoldDB" id="A0A7J8N2E9"/>
<keyword evidence="2" id="KW-1185">Reference proteome</keyword>
<organism evidence="1 2">
    <name type="scientific">Gossypium lobatum</name>
    <dbReference type="NCBI Taxonomy" id="34289"/>
    <lineage>
        <taxon>Eukaryota</taxon>
        <taxon>Viridiplantae</taxon>
        <taxon>Streptophyta</taxon>
        <taxon>Embryophyta</taxon>
        <taxon>Tracheophyta</taxon>
        <taxon>Spermatophyta</taxon>
        <taxon>Magnoliopsida</taxon>
        <taxon>eudicotyledons</taxon>
        <taxon>Gunneridae</taxon>
        <taxon>Pentapetalae</taxon>
        <taxon>rosids</taxon>
        <taxon>malvids</taxon>
        <taxon>Malvales</taxon>
        <taxon>Malvaceae</taxon>
        <taxon>Malvoideae</taxon>
        <taxon>Gossypium</taxon>
    </lineage>
</organism>